<proteinExistence type="predicted"/>
<organism evidence="1 2">
    <name type="scientific">Russula earlei</name>
    <dbReference type="NCBI Taxonomy" id="71964"/>
    <lineage>
        <taxon>Eukaryota</taxon>
        <taxon>Fungi</taxon>
        <taxon>Dikarya</taxon>
        <taxon>Basidiomycota</taxon>
        <taxon>Agaricomycotina</taxon>
        <taxon>Agaricomycetes</taxon>
        <taxon>Russulales</taxon>
        <taxon>Russulaceae</taxon>
        <taxon>Russula</taxon>
    </lineage>
</organism>
<reference evidence="1" key="1">
    <citation type="submission" date="2021-03" db="EMBL/GenBank/DDBJ databases">
        <title>Evolutionary priming and transition to the ectomycorrhizal habit in an iconic lineage of mushroom-forming fungi: is preadaptation a requirement?</title>
        <authorList>
            <consortium name="DOE Joint Genome Institute"/>
            <person name="Looney B.P."/>
            <person name="Miyauchi S."/>
            <person name="Morin E."/>
            <person name="Drula E."/>
            <person name="Courty P.E."/>
            <person name="Chicoki N."/>
            <person name="Fauchery L."/>
            <person name="Kohler A."/>
            <person name="Kuo A."/>
            <person name="LaButti K."/>
            <person name="Pangilinan J."/>
            <person name="Lipzen A."/>
            <person name="Riley R."/>
            <person name="Andreopoulos W."/>
            <person name="He G."/>
            <person name="Johnson J."/>
            <person name="Barry K.W."/>
            <person name="Grigoriev I.V."/>
            <person name="Nagy L."/>
            <person name="Hibbett D."/>
            <person name="Henrissat B."/>
            <person name="Matheny P.B."/>
            <person name="Labbe J."/>
            <person name="Martin A.F."/>
        </authorList>
    </citation>
    <scope>NUCLEOTIDE SEQUENCE</scope>
    <source>
        <strain evidence="1">BPL698</strain>
    </source>
</reference>
<evidence type="ECO:0000313" key="2">
    <source>
        <dbReference type="Proteomes" id="UP001207468"/>
    </source>
</evidence>
<keyword evidence="2" id="KW-1185">Reference proteome</keyword>
<evidence type="ECO:0000313" key="1">
    <source>
        <dbReference type="EMBL" id="KAI9510530.1"/>
    </source>
</evidence>
<dbReference type="Proteomes" id="UP001207468">
    <property type="component" value="Unassembled WGS sequence"/>
</dbReference>
<comment type="caution">
    <text evidence="1">The sequence shown here is derived from an EMBL/GenBank/DDBJ whole genome shotgun (WGS) entry which is preliminary data.</text>
</comment>
<sequence>MQIPPLTTPPESSIIVTRGRGHLSSLDTSRTASHPVTRLPFELLSEIMCYMPLFYDRDAPSIHPLDSNLDPFRQFTRNGPIRTPHWVAVSYVCRRWREIALRCKALWTCIPLVSVRWAERALALSYPHPLVLRINSGDLSLDRGYVSVDALCLAFAHMSRIRKIRMHSPWGTKYGDRIMGLVYAALCRGAPALEEFDLASNPPLLVHSGPDKDTMTSALAELRVLRLDQCYLPPDCFLFHPGLTHLRLSGTGAMWPALGSMLCTLALLPNLRVIELYGVLPPGHLSSDDPHSFDLPSLKEVHLGGTGQRVLAALRSLNLSENVQVFVTLPNARSEYGSPSRWLMKLRGKFGASTEHAHGVH</sequence>
<name>A0ACC0UFL8_9AGAM</name>
<protein>
    <submittedName>
        <fullName evidence="1">Uncharacterized protein</fullName>
    </submittedName>
</protein>
<gene>
    <name evidence="1" type="ORF">F5148DRAFT_573080</name>
</gene>
<dbReference type="EMBL" id="JAGFNK010000041">
    <property type="protein sequence ID" value="KAI9510530.1"/>
    <property type="molecule type" value="Genomic_DNA"/>
</dbReference>
<accession>A0ACC0UFL8</accession>